<dbReference type="AlphaFoldDB" id="A0A9K3DT81"/>
<evidence type="ECO:0000313" key="3">
    <source>
        <dbReference type="EMBL" id="KAF5760082.1"/>
    </source>
</evidence>
<name>A0A9K3DT81_HELAN</name>
<protein>
    <submittedName>
        <fullName evidence="3">Uncharacterized protein</fullName>
    </submittedName>
</protein>
<gene>
    <name evidence="3" type="ORF">HanXRQr2_Chr16g0749101</name>
</gene>
<comment type="caution">
    <text evidence="3">The sequence shown here is derived from an EMBL/GenBank/DDBJ whole genome shotgun (WGS) entry which is preliminary data.</text>
</comment>
<proteinExistence type="predicted"/>
<reference evidence="3" key="2">
    <citation type="submission" date="2020-06" db="EMBL/GenBank/DDBJ databases">
        <title>Helianthus annuus Genome sequencing and assembly Release 2.</title>
        <authorList>
            <person name="Gouzy J."/>
            <person name="Langlade N."/>
            <person name="Munos S."/>
        </authorList>
    </citation>
    <scope>NUCLEOTIDE SEQUENCE</scope>
    <source>
        <tissue evidence="3">Leaves</tissue>
    </source>
</reference>
<dbReference type="Proteomes" id="UP000215914">
    <property type="component" value="Unassembled WGS sequence"/>
</dbReference>
<evidence type="ECO:0000256" key="1">
    <source>
        <dbReference type="SAM" id="MobiDB-lite"/>
    </source>
</evidence>
<reference evidence="3" key="1">
    <citation type="journal article" date="2017" name="Nature">
        <title>The sunflower genome provides insights into oil metabolism, flowering and Asterid evolution.</title>
        <authorList>
            <person name="Badouin H."/>
            <person name="Gouzy J."/>
            <person name="Grassa C.J."/>
            <person name="Murat F."/>
            <person name="Staton S.E."/>
            <person name="Cottret L."/>
            <person name="Lelandais-Briere C."/>
            <person name="Owens G.L."/>
            <person name="Carrere S."/>
            <person name="Mayjonade B."/>
            <person name="Legrand L."/>
            <person name="Gill N."/>
            <person name="Kane N.C."/>
            <person name="Bowers J.E."/>
            <person name="Hubner S."/>
            <person name="Bellec A."/>
            <person name="Berard A."/>
            <person name="Berges H."/>
            <person name="Blanchet N."/>
            <person name="Boniface M.C."/>
            <person name="Brunel D."/>
            <person name="Catrice O."/>
            <person name="Chaidir N."/>
            <person name="Claudel C."/>
            <person name="Donnadieu C."/>
            <person name="Faraut T."/>
            <person name="Fievet G."/>
            <person name="Helmstetter N."/>
            <person name="King M."/>
            <person name="Knapp S.J."/>
            <person name="Lai Z."/>
            <person name="Le Paslier M.C."/>
            <person name="Lippi Y."/>
            <person name="Lorenzon L."/>
            <person name="Mandel J.R."/>
            <person name="Marage G."/>
            <person name="Marchand G."/>
            <person name="Marquand E."/>
            <person name="Bret-Mestries E."/>
            <person name="Morien E."/>
            <person name="Nambeesan S."/>
            <person name="Nguyen T."/>
            <person name="Pegot-Espagnet P."/>
            <person name="Pouilly N."/>
            <person name="Raftis F."/>
            <person name="Sallet E."/>
            <person name="Schiex T."/>
            <person name="Thomas J."/>
            <person name="Vandecasteele C."/>
            <person name="Vares D."/>
            <person name="Vear F."/>
            <person name="Vautrin S."/>
            <person name="Crespi M."/>
            <person name="Mangin B."/>
            <person name="Burke J.M."/>
            <person name="Salse J."/>
            <person name="Munos S."/>
            <person name="Vincourt P."/>
            <person name="Rieseberg L.H."/>
            <person name="Langlade N.B."/>
        </authorList>
    </citation>
    <scope>NUCLEOTIDE SEQUENCE</scope>
    <source>
        <tissue evidence="3">Leaves</tissue>
    </source>
</reference>
<feature type="region of interest" description="Disordered" evidence="1">
    <location>
        <begin position="1"/>
        <end position="21"/>
    </location>
</feature>
<keyword evidence="2" id="KW-0812">Transmembrane</keyword>
<accession>A0A9K3DT81</accession>
<evidence type="ECO:0000313" key="4">
    <source>
        <dbReference type="Proteomes" id="UP000215914"/>
    </source>
</evidence>
<dbReference type="Gramene" id="mRNA:HanXRQr2_Chr16g0749101">
    <property type="protein sequence ID" value="CDS:HanXRQr2_Chr16g0749101.1"/>
    <property type="gene ID" value="HanXRQr2_Chr16g0749101"/>
</dbReference>
<organism evidence="3 4">
    <name type="scientific">Helianthus annuus</name>
    <name type="common">Common sunflower</name>
    <dbReference type="NCBI Taxonomy" id="4232"/>
    <lineage>
        <taxon>Eukaryota</taxon>
        <taxon>Viridiplantae</taxon>
        <taxon>Streptophyta</taxon>
        <taxon>Embryophyta</taxon>
        <taxon>Tracheophyta</taxon>
        <taxon>Spermatophyta</taxon>
        <taxon>Magnoliopsida</taxon>
        <taxon>eudicotyledons</taxon>
        <taxon>Gunneridae</taxon>
        <taxon>Pentapetalae</taxon>
        <taxon>asterids</taxon>
        <taxon>campanulids</taxon>
        <taxon>Asterales</taxon>
        <taxon>Asteraceae</taxon>
        <taxon>Asteroideae</taxon>
        <taxon>Heliantheae alliance</taxon>
        <taxon>Heliantheae</taxon>
        <taxon>Helianthus</taxon>
    </lineage>
</organism>
<sequence length="206" mass="24791">MAEARERVERRKKADEDRRNQQKEWWALQQSHWEQEELQRAHELSRRLAWESEQDRPRVEREVLEDRRWMTTAVLHELVLNNAKDLQDQERHQRDYLASLPYQEHTPWTRYEDLLVPCGPSDPSPHWPEGVGSSFILAHLQPPAEGERGPLDDYHNMMTALTGYPYHPYRLWTRTRDINGDGEVCFMLLFYNFCYFILFLVFLFSS</sequence>
<keyword evidence="2" id="KW-1133">Transmembrane helix</keyword>
<feature type="transmembrane region" description="Helical" evidence="2">
    <location>
        <begin position="184"/>
        <end position="204"/>
    </location>
</feature>
<keyword evidence="2" id="KW-0472">Membrane</keyword>
<evidence type="ECO:0000256" key="2">
    <source>
        <dbReference type="SAM" id="Phobius"/>
    </source>
</evidence>
<keyword evidence="4" id="KW-1185">Reference proteome</keyword>
<dbReference type="EMBL" id="MNCJ02000331">
    <property type="protein sequence ID" value="KAF5760082.1"/>
    <property type="molecule type" value="Genomic_DNA"/>
</dbReference>